<dbReference type="Gene3D" id="3.40.309.10">
    <property type="entry name" value="Aldehyde Dehydrogenase, Chain A, domain 2"/>
    <property type="match status" value="1"/>
</dbReference>
<dbReference type="InterPro" id="IPR016163">
    <property type="entry name" value="Ald_DH_C"/>
</dbReference>
<evidence type="ECO:0000256" key="2">
    <source>
        <dbReference type="ARBA" id="ARBA00023002"/>
    </source>
</evidence>
<dbReference type="InterPro" id="IPR051020">
    <property type="entry name" value="ALDH-related_metabolic_enz"/>
</dbReference>
<sequence length="478" mass="49564">MAGAPFLAQDRSLLIDGKWVASDSWIDVTSPYSGDVVGRVPRVGAGETRRALDAAARVLATPIPAHERAAILERASALLTANATEAAQTIAAEAGKPLKAATVEVARAASTLTFSALEARRLAGRMVPMESHPAGEGKLAFTMRVPIGIIGAISPFNFPLNLVAHKLGPAFAAGCPVVLKPATATPLSALLLARMLHEAGLPAGWLSVVTGPSAEIGDVLVEDDRVKLITFTGSGPVGWGIAARAPKKRVALELGNSTPVIVEAGADLEAAATKLAASAFGFAGQSCISVQRIYVERPALETFLSAFLPKVEALVVGDPLDPGTDVGPVIDAGNRDRLLEWIDEARTGGATVAAGGSVVAGCIRPTVIVGGPDTLRVSCEEAFGPLAVVHPYDTFDEAIDRANGTGFGLQAGIFTPSIDRAFQAARRLEFGGVTVNETPTFRADQMPYGGIKDSGNTKEGPAWTVEAMTEERLVVVNA</sequence>
<keyword evidence="2" id="KW-0560">Oxidoreductase</keyword>
<reference evidence="4" key="1">
    <citation type="submission" date="2020-05" db="EMBL/GenBank/DDBJ databases">
        <authorList>
            <person name="Chiriac C."/>
            <person name="Salcher M."/>
            <person name="Ghai R."/>
            <person name="Kavagutti S V."/>
        </authorList>
    </citation>
    <scope>NUCLEOTIDE SEQUENCE</scope>
</reference>
<evidence type="ECO:0000259" key="3">
    <source>
        <dbReference type="Pfam" id="PF00171"/>
    </source>
</evidence>
<dbReference type="GO" id="GO:0008911">
    <property type="term" value="F:lactaldehyde dehydrogenase (NAD+) activity"/>
    <property type="evidence" value="ECO:0007669"/>
    <property type="project" value="TreeGrafter"/>
</dbReference>
<dbReference type="EMBL" id="CAEZXP010000006">
    <property type="protein sequence ID" value="CAB4705155.1"/>
    <property type="molecule type" value="Genomic_DNA"/>
</dbReference>
<protein>
    <submittedName>
        <fullName evidence="4">Unannotated protein</fullName>
    </submittedName>
</protein>
<dbReference type="PANTHER" id="PTHR42991:SF1">
    <property type="entry name" value="ALDEHYDE DEHYDROGENASE"/>
    <property type="match status" value="1"/>
</dbReference>
<evidence type="ECO:0000256" key="1">
    <source>
        <dbReference type="ARBA" id="ARBA00009986"/>
    </source>
</evidence>
<accession>A0A6J6Q7I0</accession>
<name>A0A6J6Q7I0_9ZZZZ</name>
<dbReference type="Pfam" id="PF00171">
    <property type="entry name" value="Aldedh"/>
    <property type="match status" value="1"/>
</dbReference>
<organism evidence="4">
    <name type="scientific">freshwater metagenome</name>
    <dbReference type="NCBI Taxonomy" id="449393"/>
    <lineage>
        <taxon>unclassified sequences</taxon>
        <taxon>metagenomes</taxon>
        <taxon>ecological metagenomes</taxon>
    </lineage>
</organism>
<dbReference type="AlphaFoldDB" id="A0A6J6Q7I0"/>
<dbReference type="InterPro" id="IPR016161">
    <property type="entry name" value="Ald_DH/histidinol_DH"/>
</dbReference>
<dbReference type="PANTHER" id="PTHR42991">
    <property type="entry name" value="ALDEHYDE DEHYDROGENASE"/>
    <property type="match status" value="1"/>
</dbReference>
<dbReference type="SUPFAM" id="SSF53720">
    <property type="entry name" value="ALDH-like"/>
    <property type="match status" value="1"/>
</dbReference>
<proteinExistence type="inferred from homology"/>
<evidence type="ECO:0000313" key="4">
    <source>
        <dbReference type="EMBL" id="CAB4705155.1"/>
    </source>
</evidence>
<dbReference type="FunFam" id="3.40.605.10:FF:000063">
    <property type="entry name" value="Succinate-semialdehyde dehydrogenase, mitochondrial"/>
    <property type="match status" value="1"/>
</dbReference>
<dbReference type="InterPro" id="IPR015590">
    <property type="entry name" value="Aldehyde_DH_dom"/>
</dbReference>
<dbReference type="Gene3D" id="3.40.605.10">
    <property type="entry name" value="Aldehyde Dehydrogenase, Chain A, domain 1"/>
    <property type="match status" value="1"/>
</dbReference>
<comment type="similarity">
    <text evidence="1">Belongs to the aldehyde dehydrogenase family.</text>
</comment>
<dbReference type="InterPro" id="IPR016162">
    <property type="entry name" value="Ald_DH_N"/>
</dbReference>
<gene>
    <name evidence="4" type="ORF">UFOPK2399_01615</name>
</gene>
<feature type="domain" description="Aldehyde dehydrogenase" evidence="3">
    <location>
        <begin position="19"/>
        <end position="472"/>
    </location>
</feature>